<gene>
    <name evidence="2" type="ORF">BO71DRAFT_336086</name>
</gene>
<name>A0A319CWR3_9EURO</name>
<protein>
    <recommendedName>
        <fullName evidence="1">Secreted protein CSS2 C-terminal domain-containing protein</fullName>
    </recommendedName>
</protein>
<organism evidence="2 3">
    <name type="scientific">Aspergillus ellipticus CBS 707.79</name>
    <dbReference type="NCBI Taxonomy" id="1448320"/>
    <lineage>
        <taxon>Eukaryota</taxon>
        <taxon>Fungi</taxon>
        <taxon>Dikarya</taxon>
        <taxon>Ascomycota</taxon>
        <taxon>Pezizomycotina</taxon>
        <taxon>Eurotiomycetes</taxon>
        <taxon>Eurotiomycetidae</taxon>
        <taxon>Eurotiales</taxon>
        <taxon>Aspergillaceae</taxon>
        <taxon>Aspergillus</taxon>
        <taxon>Aspergillus subgen. Circumdati</taxon>
    </lineage>
</organism>
<dbReference type="Proteomes" id="UP000247810">
    <property type="component" value="Unassembled WGS sequence"/>
</dbReference>
<proteinExistence type="predicted"/>
<dbReference type="EMBL" id="KZ826016">
    <property type="protein sequence ID" value="PYH89696.1"/>
    <property type="molecule type" value="Genomic_DNA"/>
</dbReference>
<dbReference type="AlphaFoldDB" id="A0A319CWR3"/>
<accession>A0A319CWR3</accession>
<dbReference type="OrthoDB" id="5059029at2759"/>
<dbReference type="InterPro" id="IPR046624">
    <property type="entry name" value="CSS2_C"/>
</dbReference>
<feature type="domain" description="Secreted protein CSS2 C-terminal" evidence="1">
    <location>
        <begin position="35"/>
        <end position="119"/>
    </location>
</feature>
<dbReference type="Pfam" id="PF20521">
    <property type="entry name" value="DUF6736"/>
    <property type="match status" value="1"/>
</dbReference>
<evidence type="ECO:0000259" key="1">
    <source>
        <dbReference type="Pfam" id="PF20521"/>
    </source>
</evidence>
<keyword evidence="3" id="KW-1185">Reference proteome</keyword>
<dbReference type="VEuPathDB" id="FungiDB:BO71DRAFT_336086"/>
<sequence length="146" mass="15577">EKWAGVGSNLAVDFDVANEGYLRLYSDDTLANRTAISTVAVVARAAALTYEDFAAISKTKSAQDSCALVYATDSDGIYAEGHAYEASTSGQNCEMAAKNETVLLAVEKCANKLDTHGAVSHVGWYMRGPSVDDCPDRDIVRPLGHL</sequence>
<reference evidence="2 3" key="1">
    <citation type="submission" date="2018-02" db="EMBL/GenBank/DDBJ databases">
        <title>The genomes of Aspergillus section Nigri reveals drivers in fungal speciation.</title>
        <authorList>
            <consortium name="DOE Joint Genome Institute"/>
            <person name="Vesth T.C."/>
            <person name="Nybo J."/>
            <person name="Theobald S."/>
            <person name="Brandl J."/>
            <person name="Frisvad J.C."/>
            <person name="Nielsen K.F."/>
            <person name="Lyhne E.K."/>
            <person name="Kogle M.E."/>
            <person name="Kuo A."/>
            <person name="Riley R."/>
            <person name="Clum A."/>
            <person name="Nolan M."/>
            <person name="Lipzen A."/>
            <person name="Salamov A."/>
            <person name="Henrissat B."/>
            <person name="Wiebenga A."/>
            <person name="De vries R.P."/>
            <person name="Grigoriev I.V."/>
            <person name="Mortensen U.H."/>
            <person name="Andersen M.R."/>
            <person name="Baker S.E."/>
        </authorList>
    </citation>
    <scope>NUCLEOTIDE SEQUENCE [LARGE SCALE GENOMIC DNA]</scope>
    <source>
        <strain evidence="2 3">CBS 707.79</strain>
    </source>
</reference>
<evidence type="ECO:0000313" key="2">
    <source>
        <dbReference type="EMBL" id="PYH89696.1"/>
    </source>
</evidence>
<feature type="non-terminal residue" evidence="2">
    <location>
        <position position="1"/>
    </location>
</feature>
<evidence type="ECO:0000313" key="3">
    <source>
        <dbReference type="Proteomes" id="UP000247810"/>
    </source>
</evidence>